<evidence type="ECO:0000256" key="7">
    <source>
        <dbReference type="ARBA" id="ARBA00023033"/>
    </source>
</evidence>
<dbReference type="EMBL" id="JADGKB010000007">
    <property type="protein sequence ID" value="KAJ3261119.1"/>
    <property type="molecule type" value="Genomic_DNA"/>
</dbReference>
<dbReference type="FunFam" id="1.25.10.10:FF:000099">
    <property type="entry name" value="Deoxyhypusine hydroxylase"/>
    <property type="match status" value="1"/>
</dbReference>
<dbReference type="InterPro" id="IPR027517">
    <property type="entry name" value="Deoxyhypusine_hydroxylase"/>
</dbReference>
<proteinExistence type="inferred from homology"/>
<evidence type="ECO:0000256" key="3">
    <source>
        <dbReference type="ARBA" id="ARBA00022723"/>
    </source>
</evidence>
<evidence type="ECO:0000256" key="1">
    <source>
        <dbReference type="ARBA" id="ARBA00000068"/>
    </source>
</evidence>
<dbReference type="InterPro" id="IPR011989">
    <property type="entry name" value="ARM-like"/>
</dbReference>
<dbReference type="Pfam" id="PF03130">
    <property type="entry name" value="HEAT_PBS"/>
    <property type="match status" value="1"/>
</dbReference>
<dbReference type="InterPro" id="IPR016024">
    <property type="entry name" value="ARM-type_fold"/>
</dbReference>
<keyword evidence="3 9" id="KW-0479">Metal-binding</keyword>
<comment type="function">
    <text evidence="9">Catalyzes the hydroxylation of the N(6)-(4-aminobutyl)-L-lysine intermediate to form hypusine, an essential post-translational modification only found in mature eIF-5A factor.</text>
</comment>
<evidence type="ECO:0000256" key="5">
    <source>
        <dbReference type="ARBA" id="ARBA00023002"/>
    </source>
</evidence>
<dbReference type="AlphaFoldDB" id="A0AAD5YAK6"/>
<keyword evidence="6 9" id="KW-0408">Iron</keyword>
<feature type="binding site" evidence="9">
    <location>
        <position position="66"/>
    </location>
    <ligand>
        <name>Fe cation</name>
        <dbReference type="ChEBI" id="CHEBI:24875"/>
        <label>1</label>
    </ligand>
</feature>
<feature type="binding site" evidence="9">
    <location>
        <position position="247"/>
    </location>
    <ligand>
        <name>Fe cation</name>
        <dbReference type="ChEBI" id="CHEBI:24875"/>
        <label>2</label>
    </ligand>
</feature>
<protein>
    <recommendedName>
        <fullName evidence="9">Deoxyhypusine hydroxylase</fullName>
        <shortName evidence="9">DOHH</shortName>
        <ecNumber evidence="9">1.14.99.29</ecNumber>
    </recommendedName>
    <alternativeName>
        <fullName evidence="9">Deoxyhypusine dioxygenase</fullName>
    </alternativeName>
    <alternativeName>
        <fullName evidence="9">Deoxyhypusine monooxygenase</fullName>
    </alternativeName>
</protein>
<keyword evidence="9" id="KW-0963">Cytoplasm</keyword>
<dbReference type="PANTHER" id="PTHR12697:SF5">
    <property type="entry name" value="DEOXYHYPUSINE HYDROXYLASE"/>
    <property type="match status" value="1"/>
</dbReference>
<dbReference type="GO" id="GO:0005634">
    <property type="term" value="C:nucleus"/>
    <property type="evidence" value="ECO:0007669"/>
    <property type="project" value="UniProtKB-SubCell"/>
</dbReference>
<evidence type="ECO:0000313" key="11">
    <source>
        <dbReference type="Proteomes" id="UP001210925"/>
    </source>
</evidence>
<dbReference type="SUPFAM" id="SSF48371">
    <property type="entry name" value="ARM repeat"/>
    <property type="match status" value="1"/>
</dbReference>
<feature type="binding site" evidence="9">
    <location>
        <position position="99"/>
    </location>
    <ligand>
        <name>Fe cation</name>
        <dbReference type="ChEBI" id="CHEBI:24875"/>
        <label>1</label>
    </ligand>
</feature>
<dbReference type="SMART" id="SM00567">
    <property type="entry name" value="EZ_HEAT"/>
    <property type="match status" value="6"/>
</dbReference>
<keyword evidence="9" id="KW-0539">Nucleus</keyword>
<dbReference type="InterPro" id="IPR004155">
    <property type="entry name" value="PBS_lyase_HEAT"/>
</dbReference>
<keyword evidence="4" id="KW-0677">Repeat</keyword>
<keyword evidence="8 9" id="KW-0386">Hypusine biosynthesis</keyword>
<evidence type="ECO:0000256" key="8">
    <source>
        <dbReference type="ARBA" id="ARBA00023256"/>
    </source>
</evidence>
<keyword evidence="5 9" id="KW-0560">Oxidoreductase</keyword>
<sequence>MTLTSNLPPVEFTNEQYTKFENILLDENEQLAKRFRALFSLKATKSNRAVEIISKCFKDSSCLLKHELAYVLGQMKNKSAIPVLFNVLGNLEENAMVRHEAGEAIGAIGDISTLPELEKYQDDMFQVVRETVELAINNIQCDLSNYQNEYPTTDPAPALESNDIKELESILHDTSLPLFYRYRAMFSLRNMNTPEAVAILAKGFYDNSALFRHEIAYIFGQMCHLDSVEPLKQVLENTSELSMVRHEAAEALGSIATQECFDCLQKYKEDRDRTVRESCIVGLDMYEYENSGQFNFIQ</sequence>
<keyword evidence="11" id="KW-1185">Reference proteome</keyword>
<dbReference type="EC" id="1.14.99.29" evidence="9"/>
<organism evidence="10 11">
    <name type="scientific">Boothiomyces macroporosus</name>
    <dbReference type="NCBI Taxonomy" id="261099"/>
    <lineage>
        <taxon>Eukaryota</taxon>
        <taxon>Fungi</taxon>
        <taxon>Fungi incertae sedis</taxon>
        <taxon>Chytridiomycota</taxon>
        <taxon>Chytridiomycota incertae sedis</taxon>
        <taxon>Chytridiomycetes</taxon>
        <taxon>Rhizophydiales</taxon>
        <taxon>Terramycetaceae</taxon>
        <taxon>Boothiomyces</taxon>
    </lineage>
</organism>
<feature type="binding site" evidence="9">
    <location>
        <position position="214"/>
    </location>
    <ligand>
        <name>Fe cation</name>
        <dbReference type="ChEBI" id="CHEBI:24875"/>
        <label>2</label>
    </ligand>
</feature>
<reference evidence="10" key="1">
    <citation type="submission" date="2020-05" db="EMBL/GenBank/DDBJ databases">
        <title>Phylogenomic resolution of chytrid fungi.</title>
        <authorList>
            <person name="Stajich J.E."/>
            <person name="Amses K."/>
            <person name="Simmons R."/>
            <person name="Seto K."/>
            <person name="Myers J."/>
            <person name="Bonds A."/>
            <person name="Quandt C.A."/>
            <person name="Barry K."/>
            <person name="Liu P."/>
            <person name="Grigoriev I."/>
            <person name="Longcore J.E."/>
            <person name="James T.Y."/>
        </authorList>
    </citation>
    <scope>NUCLEOTIDE SEQUENCE</scope>
    <source>
        <strain evidence="10">PLAUS21</strain>
    </source>
</reference>
<dbReference type="GO" id="GO:0046872">
    <property type="term" value="F:metal ion binding"/>
    <property type="evidence" value="ECO:0007669"/>
    <property type="project" value="UniProtKB-KW"/>
</dbReference>
<evidence type="ECO:0000256" key="9">
    <source>
        <dbReference type="HAMAP-Rule" id="MF_03101"/>
    </source>
</evidence>
<dbReference type="GO" id="GO:0019135">
    <property type="term" value="F:deoxyhypusine monooxygenase activity"/>
    <property type="evidence" value="ECO:0007669"/>
    <property type="project" value="UniProtKB-UniRule"/>
</dbReference>
<dbReference type="GO" id="GO:0005737">
    <property type="term" value="C:cytoplasm"/>
    <property type="evidence" value="ECO:0007669"/>
    <property type="project" value="UniProtKB-SubCell"/>
</dbReference>
<feature type="binding site" evidence="9">
    <location>
        <position position="246"/>
    </location>
    <ligand>
        <name>Fe cation</name>
        <dbReference type="ChEBI" id="CHEBI:24875"/>
        <label>2</label>
    </ligand>
</feature>
<evidence type="ECO:0000256" key="2">
    <source>
        <dbReference type="ARBA" id="ARBA00005041"/>
    </source>
</evidence>
<evidence type="ECO:0000313" key="10">
    <source>
        <dbReference type="EMBL" id="KAJ3261119.1"/>
    </source>
</evidence>
<feature type="binding site" evidence="9">
    <location>
        <position position="213"/>
    </location>
    <ligand>
        <name>Fe cation</name>
        <dbReference type="ChEBI" id="CHEBI:24875"/>
        <label>2</label>
    </ligand>
</feature>
<feature type="binding site" evidence="9">
    <location>
        <position position="67"/>
    </location>
    <ligand>
        <name>Fe cation</name>
        <dbReference type="ChEBI" id="CHEBI:24875"/>
        <label>1</label>
    </ligand>
</feature>
<comment type="subcellular location">
    <subcellularLocation>
        <location evidence="9">Cytoplasm</location>
    </subcellularLocation>
    <subcellularLocation>
        <location evidence="9">Nucleus</location>
    </subcellularLocation>
</comment>
<dbReference type="Proteomes" id="UP001210925">
    <property type="component" value="Unassembled WGS sequence"/>
</dbReference>
<comment type="caution">
    <text evidence="10">The sequence shown here is derived from an EMBL/GenBank/DDBJ whole genome shotgun (WGS) entry which is preliminary data.</text>
</comment>
<dbReference type="Pfam" id="PF13646">
    <property type="entry name" value="HEAT_2"/>
    <property type="match status" value="2"/>
</dbReference>
<accession>A0AAD5YAK6</accession>
<dbReference type="Gene3D" id="1.25.10.10">
    <property type="entry name" value="Leucine-rich Repeat Variant"/>
    <property type="match status" value="2"/>
</dbReference>
<comment type="pathway">
    <text evidence="2 9">Protein modification; eIF5A hypusination.</text>
</comment>
<dbReference type="HAMAP" id="MF_03101">
    <property type="entry name" value="Deoxyhypusine_hydroxylase"/>
    <property type="match status" value="1"/>
</dbReference>
<feature type="binding site" evidence="9">
    <location>
        <position position="100"/>
    </location>
    <ligand>
        <name>Fe cation</name>
        <dbReference type="ChEBI" id="CHEBI:24875"/>
        <label>1</label>
    </ligand>
</feature>
<comment type="similarity">
    <text evidence="9">Belongs to the deoxyhypusine hydroxylase family.</text>
</comment>
<comment type="catalytic activity">
    <reaction evidence="1 9">
        <text>[eIF5A protein]-deoxyhypusine + AH2 + O2 = [eIF5A protein]-hypusine + A + H2O</text>
        <dbReference type="Rhea" id="RHEA:14101"/>
        <dbReference type="Rhea" id="RHEA-COMP:10144"/>
        <dbReference type="Rhea" id="RHEA-COMP:12592"/>
        <dbReference type="ChEBI" id="CHEBI:13193"/>
        <dbReference type="ChEBI" id="CHEBI:15377"/>
        <dbReference type="ChEBI" id="CHEBI:15379"/>
        <dbReference type="ChEBI" id="CHEBI:17499"/>
        <dbReference type="ChEBI" id="CHEBI:82657"/>
        <dbReference type="ChEBI" id="CHEBI:91175"/>
        <dbReference type="EC" id="1.14.99.29"/>
    </reaction>
</comment>
<evidence type="ECO:0000256" key="4">
    <source>
        <dbReference type="ARBA" id="ARBA00022737"/>
    </source>
</evidence>
<keyword evidence="7 9" id="KW-0503">Monooxygenase</keyword>
<evidence type="ECO:0000256" key="6">
    <source>
        <dbReference type="ARBA" id="ARBA00023004"/>
    </source>
</evidence>
<comment type="cofactor">
    <cofactor evidence="9">
        <name>Fe(2+)</name>
        <dbReference type="ChEBI" id="CHEBI:29033"/>
    </cofactor>
    <text evidence="9">Binds 2 Fe(2+) ions per subunit.</text>
</comment>
<name>A0AAD5YAK6_9FUNG</name>
<dbReference type="PANTHER" id="PTHR12697">
    <property type="entry name" value="PBS LYASE HEAT-LIKE PROTEIN"/>
    <property type="match status" value="1"/>
</dbReference>
<gene>
    <name evidence="9" type="primary">LIA1</name>
    <name evidence="10" type="ORF">HK103_006428</name>
</gene>